<dbReference type="NCBIfam" id="NF041591">
    <property type="entry name" value="CxxC_VVA0879"/>
    <property type="match status" value="1"/>
</dbReference>
<comment type="caution">
    <text evidence="1">The sequence shown here is derived from an EMBL/GenBank/DDBJ whole genome shotgun (WGS) entry which is preliminary data.</text>
</comment>
<dbReference type="RefSeq" id="WP_282199091.1">
    <property type="nucleotide sequence ID" value="NZ_BOQE01000001.1"/>
</dbReference>
<organism evidence="1 2">
    <name type="scientific">Collibacillus ludicampi</name>
    <dbReference type="NCBI Taxonomy" id="2771369"/>
    <lineage>
        <taxon>Bacteria</taxon>
        <taxon>Bacillati</taxon>
        <taxon>Bacillota</taxon>
        <taxon>Bacilli</taxon>
        <taxon>Bacillales</taxon>
        <taxon>Alicyclobacillaceae</taxon>
        <taxon>Collibacillus</taxon>
    </lineage>
</organism>
<dbReference type="AlphaFoldDB" id="A0AAV4LDT9"/>
<sequence length="110" mass="12222">MIKQTVEEWREEAMKRFGKNIRDWKFKCPACGHISSVQDFIDAEGEANEAYVNCIGRVNGKGSDGMKGRDEGYGCNWAAYGLFGTLGKGRIVVTDDGDEVEVFDFAEEAV</sequence>
<dbReference type="InterPro" id="IPR048166">
    <property type="entry name" value="VVA0879-like"/>
</dbReference>
<keyword evidence="2" id="KW-1185">Reference proteome</keyword>
<reference evidence="1" key="1">
    <citation type="journal article" date="2023" name="Int. J. Syst. Evol. Microbiol.">
        <title>Collibacillus ludicampi gen. nov., sp. nov., a new soil bacterium of the family Alicyclobacillaceae.</title>
        <authorList>
            <person name="Jojima T."/>
            <person name="Ioku Y."/>
            <person name="Fukuta Y."/>
            <person name="Shirasaka N."/>
            <person name="Matsumura Y."/>
            <person name="Mori M."/>
        </authorList>
    </citation>
    <scope>NUCLEOTIDE SEQUENCE</scope>
    <source>
        <strain evidence="1">TP075</strain>
    </source>
</reference>
<evidence type="ECO:0008006" key="3">
    <source>
        <dbReference type="Google" id="ProtNLM"/>
    </source>
</evidence>
<gene>
    <name evidence="1" type="ORF">DNHGIG_14800</name>
</gene>
<dbReference type="EMBL" id="BOQE01000001">
    <property type="protein sequence ID" value="GIM45931.1"/>
    <property type="molecule type" value="Genomic_DNA"/>
</dbReference>
<accession>A0AAV4LDT9</accession>
<proteinExistence type="predicted"/>
<evidence type="ECO:0000313" key="2">
    <source>
        <dbReference type="Proteomes" id="UP001057291"/>
    </source>
</evidence>
<evidence type="ECO:0000313" key="1">
    <source>
        <dbReference type="EMBL" id="GIM45931.1"/>
    </source>
</evidence>
<protein>
    <recommendedName>
        <fullName evidence="3">Phage protein</fullName>
    </recommendedName>
</protein>
<name>A0AAV4LDT9_9BACL</name>
<dbReference type="Proteomes" id="UP001057291">
    <property type="component" value="Unassembled WGS sequence"/>
</dbReference>